<proteinExistence type="predicted"/>
<dbReference type="PANTHER" id="PTHR22814">
    <property type="entry name" value="COPPER TRANSPORT PROTEIN ATOX1-RELATED"/>
    <property type="match status" value="1"/>
</dbReference>
<reference evidence="4" key="1">
    <citation type="submission" date="2023-05" db="EMBL/GenBank/DDBJ databases">
        <title>Nepenthes gracilis genome sequencing.</title>
        <authorList>
            <person name="Fukushima K."/>
        </authorList>
    </citation>
    <scope>NUCLEOTIDE SEQUENCE</scope>
    <source>
        <strain evidence="4">SING2019-196</strain>
    </source>
</reference>
<evidence type="ECO:0000313" key="5">
    <source>
        <dbReference type="Proteomes" id="UP001279734"/>
    </source>
</evidence>
<name>A0AAD3SD17_NEPGR</name>
<evidence type="ECO:0000313" key="4">
    <source>
        <dbReference type="EMBL" id="GMH08575.1"/>
    </source>
</evidence>
<dbReference type="Pfam" id="PF00403">
    <property type="entry name" value="HMA"/>
    <property type="match status" value="1"/>
</dbReference>
<dbReference type="InterPro" id="IPR006121">
    <property type="entry name" value="HMA_dom"/>
</dbReference>
<feature type="compositionally biased region" description="Pro residues" evidence="2">
    <location>
        <begin position="115"/>
        <end position="124"/>
    </location>
</feature>
<evidence type="ECO:0000259" key="3">
    <source>
        <dbReference type="PROSITE" id="PS50846"/>
    </source>
</evidence>
<dbReference type="GO" id="GO:0046872">
    <property type="term" value="F:metal ion binding"/>
    <property type="evidence" value="ECO:0007669"/>
    <property type="project" value="UniProtKB-KW"/>
</dbReference>
<dbReference type="AlphaFoldDB" id="A0AAD3SD17"/>
<keyword evidence="1" id="KW-0479">Metal-binding</keyword>
<accession>A0AAD3SD17</accession>
<feature type="region of interest" description="Disordered" evidence="2">
    <location>
        <begin position="101"/>
        <end position="186"/>
    </location>
</feature>
<protein>
    <recommendedName>
        <fullName evidence="3">HMA domain-containing protein</fullName>
    </recommendedName>
</protein>
<dbReference type="PROSITE" id="PS50846">
    <property type="entry name" value="HMA_2"/>
    <property type="match status" value="1"/>
</dbReference>
<keyword evidence="5" id="KW-1185">Reference proteome</keyword>
<feature type="compositionally biased region" description="Low complexity" evidence="2">
    <location>
        <begin position="125"/>
        <end position="135"/>
    </location>
</feature>
<dbReference type="Proteomes" id="UP001279734">
    <property type="component" value="Unassembled WGS sequence"/>
</dbReference>
<feature type="domain" description="HMA" evidence="3">
    <location>
        <begin position="32"/>
        <end position="95"/>
    </location>
</feature>
<evidence type="ECO:0000256" key="2">
    <source>
        <dbReference type="SAM" id="MobiDB-lite"/>
    </source>
</evidence>
<sequence>MVHNFSTAHKTSPHLVSPPLPGWFHNNRMQNPRVTEIQVRMDCNGCVQKIKKALNGINGIYDFYIDFPQQKLKIIGWTDPKKIIKAIKKTGRIATICSDSEATDQPVLAQDDGSLPPPPPPDARNPPAAEARTTETPPPSTEPPKDQPQLPPLAEPKDQPLPAEAAASETKCSQLAHSSGPKDLGEVHVVHHHPPDYGNGHAYGQVYSHGGHWSSHPAPVFRQEQAQPVYMTHSYRMYQTSPYITQYDYIQSPQPYTAYARMEQYNISDLQRGSSNNNGNIISIFSDENPNACTIV</sequence>
<dbReference type="Gene3D" id="3.30.70.100">
    <property type="match status" value="1"/>
</dbReference>
<dbReference type="PANTHER" id="PTHR22814:SF320">
    <property type="entry name" value="OS01G0309800 PROTEIN"/>
    <property type="match status" value="1"/>
</dbReference>
<evidence type="ECO:0000256" key="1">
    <source>
        <dbReference type="ARBA" id="ARBA00022723"/>
    </source>
</evidence>
<dbReference type="InterPro" id="IPR036163">
    <property type="entry name" value="HMA_dom_sf"/>
</dbReference>
<gene>
    <name evidence="4" type="ORF">Nepgr_010415</name>
</gene>
<dbReference type="EMBL" id="BSYO01000008">
    <property type="protein sequence ID" value="GMH08575.1"/>
    <property type="molecule type" value="Genomic_DNA"/>
</dbReference>
<comment type="caution">
    <text evidence="4">The sequence shown here is derived from an EMBL/GenBank/DDBJ whole genome shotgun (WGS) entry which is preliminary data.</text>
</comment>
<organism evidence="4 5">
    <name type="scientific">Nepenthes gracilis</name>
    <name type="common">Slender pitcher plant</name>
    <dbReference type="NCBI Taxonomy" id="150966"/>
    <lineage>
        <taxon>Eukaryota</taxon>
        <taxon>Viridiplantae</taxon>
        <taxon>Streptophyta</taxon>
        <taxon>Embryophyta</taxon>
        <taxon>Tracheophyta</taxon>
        <taxon>Spermatophyta</taxon>
        <taxon>Magnoliopsida</taxon>
        <taxon>eudicotyledons</taxon>
        <taxon>Gunneridae</taxon>
        <taxon>Pentapetalae</taxon>
        <taxon>Caryophyllales</taxon>
        <taxon>Nepenthaceae</taxon>
        <taxon>Nepenthes</taxon>
    </lineage>
</organism>
<dbReference type="CDD" id="cd00371">
    <property type="entry name" value="HMA"/>
    <property type="match status" value="1"/>
</dbReference>
<dbReference type="SUPFAM" id="SSF55008">
    <property type="entry name" value="HMA, heavy metal-associated domain"/>
    <property type="match status" value="1"/>
</dbReference>